<dbReference type="EMBL" id="JAKREW010000001">
    <property type="protein sequence ID" value="MCG7503397.1"/>
    <property type="molecule type" value="Genomic_DNA"/>
</dbReference>
<reference evidence="3 4" key="1">
    <citation type="submission" date="2022-02" db="EMBL/GenBank/DDBJ databases">
        <title>Draft genome sequence of Mezorhizobium retamae strain IRAMC:0171 isolated from Retama raetam nodules.</title>
        <authorList>
            <person name="Bengaied R."/>
            <person name="Sbissi I."/>
            <person name="Huber K."/>
            <person name="Ghodbane F."/>
            <person name="Nouioui I."/>
            <person name="Tarhouni M."/>
            <person name="Gtari M."/>
        </authorList>
    </citation>
    <scope>NUCLEOTIDE SEQUENCE [LARGE SCALE GENOMIC DNA]</scope>
    <source>
        <strain evidence="3 4">IRAMC:0171</strain>
    </source>
</reference>
<keyword evidence="4" id="KW-1185">Reference proteome</keyword>
<keyword evidence="1" id="KW-0472">Membrane</keyword>
<sequence length="149" mass="15761">MKWIKLALAGCVSLLAMTAHAQADFIITPIAFSLFAGPLRAVASFGAIYTGVQIAAYAAVIGAQLAFGRQQQKIDPGEMKNTFQEAESSEFDAVGRVKLGGLKAFGNTKGNVISRLVWHVKGPMVATEQYFLGGREVTIEADGSVSSPP</sequence>
<dbReference type="RefSeq" id="WP_239360393.1">
    <property type="nucleotide sequence ID" value="NZ_JAKREW010000001.1"/>
</dbReference>
<keyword evidence="1" id="KW-1133">Transmembrane helix</keyword>
<dbReference type="Proteomes" id="UP001201701">
    <property type="component" value="Unassembled WGS sequence"/>
</dbReference>
<feature type="signal peptide" evidence="2">
    <location>
        <begin position="1"/>
        <end position="21"/>
    </location>
</feature>
<feature type="chain" id="PRO_5046073489" evidence="2">
    <location>
        <begin position="22"/>
        <end position="149"/>
    </location>
</feature>
<gene>
    <name evidence="3" type="ORF">L4923_00030</name>
</gene>
<accession>A0ABS9Q7K1</accession>
<evidence type="ECO:0000313" key="4">
    <source>
        <dbReference type="Proteomes" id="UP001201701"/>
    </source>
</evidence>
<evidence type="ECO:0000256" key="1">
    <source>
        <dbReference type="SAM" id="Phobius"/>
    </source>
</evidence>
<evidence type="ECO:0000256" key="2">
    <source>
        <dbReference type="SAM" id="SignalP"/>
    </source>
</evidence>
<keyword evidence="2" id="KW-0732">Signal</keyword>
<name>A0ABS9Q7K1_9HYPH</name>
<keyword evidence="1" id="KW-0812">Transmembrane</keyword>
<proteinExistence type="predicted"/>
<organism evidence="3 4">
    <name type="scientific">Mesorhizobium retamae</name>
    <dbReference type="NCBI Taxonomy" id="2912854"/>
    <lineage>
        <taxon>Bacteria</taxon>
        <taxon>Pseudomonadati</taxon>
        <taxon>Pseudomonadota</taxon>
        <taxon>Alphaproteobacteria</taxon>
        <taxon>Hyphomicrobiales</taxon>
        <taxon>Phyllobacteriaceae</taxon>
        <taxon>Mesorhizobium</taxon>
    </lineage>
</organism>
<evidence type="ECO:0000313" key="3">
    <source>
        <dbReference type="EMBL" id="MCG7503397.1"/>
    </source>
</evidence>
<feature type="transmembrane region" description="Helical" evidence="1">
    <location>
        <begin position="47"/>
        <end position="67"/>
    </location>
</feature>
<comment type="caution">
    <text evidence="3">The sequence shown here is derived from an EMBL/GenBank/DDBJ whole genome shotgun (WGS) entry which is preliminary data.</text>
</comment>
<protein>
    <submittedName>
        <fullName evidence="3">Uncharacterized protein</fullName>
    </submittedName>
</protein>